<keyword evidence="18" id="KW-0472">Membrane</keyword>
<evidence type="ECO:0000256" key="1">
    <source>
        <dbReference type="ARBA" id="ARBA00000085"/>
    </source>
</evidence>
<reference evidence="28 29" key="1">
    <citation type="submission" date="2023-03" db="EMBL/GenBank/DDBJ databases">
        <title>Paludisphaera mucosa sp. nov. a novel planctomycete from northern fen.</title>
        <authorList>
            <person name="Ivanova A."/>
        </authorList>
    </citation>
    <scope>NUCLEOTIDE SEQUENCE [LARGE SCALE GENOMIC DNA]</scope>
    <source>
        <strain evidence="28 29">Pla2</strain>
    </source>
</reference>
<evidence type="ECO:0000256" key="20">
    <source>
        <dbReference type="PROSITE-ProRule" id="PRU00110"/>
    </source>
</evidence>
<evidence type="ECO:0000313" key="28">
    <source>
        <dbReference type="EMBL" id="MDG3005882.1"/>
    </source>
</evidence>
<dbReference type="Pfam" id="PF01590">
    <property type="entry name" value="GAF"/>
    <property type="match status" value="1"/>
</dbReference>
<protein>
    <recommendedName>
        <fullName evidence="5">histidine kinase</fullName>
        <ecNumber evidence="5">2.7.13.3</ecNumber>
    </recommendedName>
</protein>
<keyword evidence="17" id="KW-0902">Two-component regulatory system</keyword>
<feature type="domain" description="PAC" evidence="26">
    <location>
        <begin position="596"/>
        <end position="648"/>
    </location>
</feature>
<dbReference type="InterPro" id="IPR036097">
    <property type="entry name" value="HisK_dim/P_sf"/>
</dbReference>
<evidence type="ECO:0000256" key="19">
    <source>
        <dbReference type="ARBA" id="ARBA00023170"/>
    </source>
</evidence>
<dbReference type="Gene3D" id="3.40.50.2300">
    <property type="match status" value="2"/>
</dbReference>
<dbReference type="EMBL" id="JARRAG010000002">
    <property type="protein sequence ID" value="MDG3005882.1"/>
    <property type="molecule type" value="Genomic_DNA"/>
</dbReference>
<keyword evidence="29" id="KW-1185">Reference proteome</keyword>
<dbReference type="InterPro" id="IPR013515">
    <property type="entry name" value="Phytochrome_cen-reg"/>
</dbReference>
<dbReference type="Pfam" id="PF00072">
    <property type="entry name" value="Response_reg"/>
    <property type="match status" value="2"/>
</dbReference>
<dbReference type="PRINTS" id="PR01033">
    <property type="entry name" value="PHYTOCHROME"/>
</dbReference>
<keyword evidence="12" id="KW-0547">Nucleotide-binding</keyword>
<feature type="modified residue" description="4-aspartylphosphate" evidence="21">
    <location>
        <position position="962"/>
    </location>
</feature>
<evidence type="ECO:0000256" key="10">
    <source>
        <dbReference type="ARBA" id="ARBA00022679"/>
    </source>
</evidence>
<dbReference type="PROSITE" id="PS50109">
    <property type="entry name" value="HIS_KIN"/>
    <property type="match status" value="1"/>
</dbReference>
<evidence type="ECO:0000259" key="23">
    <source>
        <dbReference type="PROSITE" id="PS50046"/>
    </source>
</evidence>
<dbReference type="Gene3D" id="3.30.450.20">
    <property type="entry name" value="PAS domain"/>
    <property type="match status" value="2"/>
</dbReference>
<dbReference type="PROSITE" id="PS50894">
    <property type="entry name" value="HPT"/>
    <property type="match status" value="1"/>
</dbReference>
<keyword evidence="14" id="KW-0067">ATP-binding</keyword>
<evidence type="ECO:0000256" key="21">
    <source>
        <dbReference type="PROSITE-ProRule" id="PRU00169"/>
    </source>
</evidence>
<evidence type="ECO:0000256" key="9">
    <source>
        <dbReference type="ARBA" id="ARBA00022606"/>
    </source>
</evidence>
<dbReference type="Gene3D" id="1.20.120.160">
    <property type="entry name" value="HPT domain"/>
    <property type="match status" value="1"/>
</dbReference>
<evidence type="ECO:0000256" key="14">
    <source>
        <dbReference type="ARBA" id="ARBA00022840"/>
    </source>
</evidence>
<evidence type="ECO:0000256" key="16">
    <source>
        <dbReference type="ARBA" id="ARBA00022991"/>
    </source>
</evidence>
<name>A0ABT6FEC8_9BACT</name>
<evidence type="ECO:0000256" key="6">
    <source>
        <dbReference type="ARBA" id="ARBA00022475"/>
    </source>
</evidence>
<feature type="domain" description="HPt" evidence="27">
    <location>
        <begin position="1206"/>
        <end position="1299"/>
    </location>
</feature>
<keyword evidence="6" id="KW-1003">Cell membrane</keyword>
<dbReference type="CDD" id="cd00156">
    <property type="entry name" value="REC"/>
    <property type="match status" value="1"/>
</dbReference>
<evidence type="ECO:0000313" key="29">
    <source>
        <dbReference type="Proteomes" id="UP001216907"/>
    </source>
</evidence>
<dbReference type="Gene3D" id="3.30.565.10">
    <property type="entry name" value="Histidine kinase-like ATPase, C-terminal domain"/>
    <property type="match status" value="1"/>
</dbReference>
<dbReference type="InterPro" id="IPR001294">
    <property type="entry name" value="Phytochrome"/>
</dbReference>
<keyword evidence="15" id="KW-1133">Transmembrane helix</keyword>
<dbReference type="SMART" id="SM00065">
    <property type="entry name" value="GAF"/>
    <property type="match status" value="1"/>
</dbReference>
<dbReference type="SMART" id="SM00388">
    <property type="entry name" value="HisKA"/>
    <property type="match status" value="1"/>
</dbReference>
<dbReference type="CDD" id="cd00130">
    <property type="entry name" value="PAS"/>
    <property type="match status" value="1"/>
</dbReference>
<dbReference type="InterPro" id="IPR001789">
    <property type="entry name" value="Sig_transdc_resp-reg_receiver"/>
</dbReference>
<dbReference type="InterPro" id="IPR000014">
    <property type="entry name" value="PAS"/>
</dbReference>
<dbReference type="InterPro" id="IPR036641">
    <property type="entry name" value="HPT_dom_sf"/>
</dbReference>
<keyword evidence="22" id="KW-0175">Coiled coil</keyword>
<keyword evidence="11" id="KW-0812">Transmembrane</keyword>
<dbReference type="Gene3D" id="3.30.450.40">
    <property type="match status" value="1"/>
</dbReference>
<dbReference type="InterPro" id="IPR008207">
    <property type="entry name" value="Sig_transdc_His_kin_Hpt_dom"/>
</dbReference>
<dbReference type="Gene3D" id="3.30.450.270">
    <property type="match status" value="1"/>
</dbReference>
<dbReference type="PROSITE" id="PS50113">
    <property type="entry name" value="PAC"/>
    <property type="match status" value="1"/>
</dbReference>
<dbReference type="Pfam" id="PF13426">
    <property type="entry name" value="PAS_9"/>
    <property type="match status" value="1"/>
</dbReference>
<keyword evidence="7" id="KW-0600">Photoreceptor protein</keyword>
<dbReference type="SMART" id="SM00387">
    <property type="entry name" value="HATPase_c"/>
    <property type="match status" value="1"/>
</dbReference>
<dbReference type="InterPro" id="IPR029016">
    <property type="entry name" value="GAF-like_dom_sf"/>
</dbReference>
<evidence type="ECO:0000259" key="27">
    <source>
        <dbReference type="PROSITE" id="PS50894"/>
    </source>
</evidence>
<dbReference type="CDD" id="cd00082">
    <property type="entry name" value="HisKA"/>
    <property type="match status" value="1"/>
</dbReference>
<dbReference type="InterPro" id="IPR000700">
    <property type="entry name" value="PAS-assoc_C"/>
</dbReference>
<dbReference type="Pfam" id="PF02518">
    <property type="entry name" value="HATPase_c"/>
    <property type="match status" value="1"/>
</dbReference>
<dbReference type="Pfam" id="PF00512">
    <property type="entry name" value="HisKA"/>
    <property type="match status" value="1"/>
</dbReference>
<dbReference type="PROSITE" id="PS50046">
    <property type="entry name" value="PHYTOCHROME_2"/>
    <property type="match status" value="1"/>
</dbReference>
<proteinExistence type="inferred from homology"/>
<dbReference type="InterPro" id="IPR036890">
    <property type="entry name" value="HATPase_C_sf"/>
</dbReference>
<keyword evidence="16" id="KW-0157">Chromophore</keyword>
<feature type="domain" description="Histidine kinase" evidence="24">
    <location>
        <begin position="673"/>
        <end position="891"/>
    </location>
</feature>
<feature type="domain" description="Phytochrome chromophore attachment site" evidence="23">
    <location>
        <begin position="156"/>
        <end position="315"/>
    </location>
</feature>
<comment type="catalytic activity">
    <reaction evidence="1">
        <text>ATP + protein L-histidine = ADP + protein N-phospho-L-histidine.</text>
        <dbReference type="EC" id="2.7.13.3"/>
    </reaction>
</comment>
<dbReference type="SUPFAM" id="SSF52172">
    <property type="entry name" value="CheY-like"/>
    <property type="match status" value="2"/>
</dbReference>
<accession>A0ABT6FEC8</accession>
<evidence type="ECO:0000256" key="4">
    <source>
        <dbReference type="ARBA" id="ARBA00011738"/>
    </source>
</evidence>
<dbReference type="SUPFAM" id="SSF47226">
    <property type="entry name" value="Histidine-containing phosphotransfer domain, HPT domain"/>
    <property type="match status" value="1"/>
</dbReference>
<evidence type="ECO:0000256" key="15">
    <source>
        <dbReference type="ARBA" id="ARBA00022989"/>
    </source>
</evidence>
<evidence type="ECO:0000259" key="25">
    <source>
        <dbReference type="PROSITE" id="PS50110"/>
    </source>
</evidence>
<dbReference type="SUPFAM" id="SSF55785">
    <property type="entry name" value="PYP-like sensor domain (PAS domain)"/>
    <property type="match status" value="2"/>
</dbReference>
<evidence type="ECO:0000256" key="12">
    <source>
        <dbReference type="ARBA" id="ARBA00022741"/>
    </source>
</evidence>
<keyword evidence="13" id="KW-0418">Kinase</keyword>
<dbReference type="InterPro" id="IPR013654">
    <property type="entry name" value="PAS_2"/>
</dbReference>
<keyword evidence="19" id="KW-0675">Receptor</keyword>
<dbReference type="InterPro" id="IPR005467">
    <property type="entry name" value="His_kinase_dom"/>
</dbReference>
<dbReference type="EC" id="2.7.13.3" evidence="5"/>
<dbReference type="SMART" id="SM00448">
    <property type="entry name" value="REC"/>
    <property type="match status" value="2"/>
</dbReference>
<evidence type="ECO:0000256" key="8">
    <source>
        <dbReference type="ARBA" id="ARBA00022553"/>
    </source>
</evidence>
<dbReference type="InterPro" id="IPR011006">
    <property type="entry name" value="CheY-like_superfamily"/>
</dbReference>
<keyword evidence="9" id="KW-0716">Sensory transduction</keyword>
<dbReference type="InterPro" id="IPR043150">
    <property type="entry name" value="Phytochrome_PHY_sf"/>
</dbReference>
<evidence type="ECO:0000256" key="5">
    <source>
        <dbReference type="ARBA" id="ARBA00012438"/>
    </source>
</evidence>
<dbReference type="InterPro" id="IPR016132">
    <property type="entry name" value="Phyto_chromo_attachment"/>
</dbReference>
<comment type="caution">
    <text evidence="28">The sequence shown here is derived from an EMBL/GenBank/DDBJ whole genome shotgun (WGS) entry which is preliminary data.</text>
</comment>
<dbReference type="Pfam" id="PF00360">
    <property type="entry name" value="PHY"/>
    <property type="match status" value="1"/>
</dbReference>
<evidence type="ECO:0000256" key="17">
    <source>
        <dbReference type="ARBA" id="ARBA00023012"/>
    </source>
</evidence>
<dbReference type="Pfam" id="PF01627">
    <property type="entry name" value="Hpt"/>
    <property type="match status" value="1"/>
</dbReference>
<feature type="domain" description="Response regulatory" evidence="25">
    <location>
        <begin position="1055"/>
        <end position="1173"/>
    </location>
</feature>
<dbReference type="PROSITE" id="PS50110">
    <property type="entry name" value="RESPONSE_REGULATORY"/>
    <property type="match status" value="2"/>
</dbReference>
<gene>
    <name evidence="28" type="ORF">PZE19_19015</name>
</gene>
<evidence type="ECO:0000256" key="2">
    <source>
        <dbReference type="ARBA" id="ARBA00004651"/>
    </source>
</evidence>
<evidence type="ECO:0000259" key="26">
    <source>
        <dbReference type="PROSITE" id="PS50113"/>
    </source>
</evidence>
<comment type="similarity">
    <text evidence="3">In the N-terminal section; belongs to the phytochrome family.</text>
</comment>
<dbReference type="PANTHER" id="PTHR45339:SF1">
    <property type="entry name" value="HYBRID SIGNAL TRANSDUCTION HISTIDINE KINASE J"/>
    <property type="match status" value="1"/>
</dbReference>
<keyword evidence="10" id="KW-0808">Transferase</keyword>
<evidence type="ECO:0000256" key="11">
    <source>
        <dbReference type="ARBA" id="ARBA00022692"/>
    </source>
</evidence>
<evidence type="ECO:0000256" key="3">
    <source>
        <dbReference type="ARBA" id="ARBA00006402"/>
    </source>
</evidence>
<feature type="modified residue" description="Phosphohistidine" evidence="20">
    <location>
        <position position="1245"/>
    </location>
</feature>
<dbReference type="CDD" id="cd16922">
    <property type="entry name" value="HATPase_EvgS-ArcB-TorS-like"/>
    <property type="match status" value="1"/>
</dbReference>
<feature type="modified residue" description="4-aspartylphosphate" evidence="21">
    <location>
        <position position="1104"/>
    </location>
</feature>
<dbReference type="PANTHER" id="PTHR45339">
    <property type="entry name" value="HYBRID SIGNAL TRANSDUCTION HISTIDINE KINASE J"/>
    <property type="match status" value="1"/>
</dbReference>
<comment type="subunit">
    <text evidence="4">Homodimer.</text>
</comment>
<dbReference type="Proteomes" id="UP001216907">
    <property type="component" value="Unassembled WGS sequence"/>
</dbReference>
<evidence type="ECO:0000256" key="7">
    <source>
        <dbReference type="ARBA" id="ARBA00022543"/>
    </source>
</evidence>
<organism evidence="28 29">
    <name type="scientific">Paludisphaera mucosa</name>
    <dbReference type="NCBI Taxonomy" id="3030827"/>
    <lineage>
        <taxon>Bacteria</taxon>
        <taxon>Pseudomonadati</taxon>
        <taxon>Planctomycetota</taxon>
        <taxon>Planctomycetia</taxon>
        <taxon>Isosphaerales</taxon>
        <taxon>Isosphaeraceae</taxon>
        <taxon>Paludisphaera</taxon>
    </lineage>
</organism>
<dbReference type="Gene3D" id="1.10.287.130">
    <property type="match status" value="1"/>
</dbReference>
<sequence length="1304" mass="139919">MNTDRETLGYERVLDEALRHCESEPIHIPGSIQPHGVLLGIDPIDFKVLLATENVAEYLGLAPEEALGSNLARLAGRSMMDRIERLMVSSDLSDPHRFLAPIDRDGAEWLAEASVHRQGSILVLELERADLAGVEVKVELSRWIRLFSPTPGGASSLVQSLQSVAAEARVLGGYDRTMVYRFHPDDHGEVIAESARPDLDPFLGMHYPASDIPRQARELYLRSRVRVLVDVHARAVPLSTRAGLSPAGPLDMTSCQLRSVSPVHLEYLDNMGVQATLVTSILQGDRLWGLLVCHHYQGPRKPSQSLRAACNFLSEVISVEVAAHEGRDHLRAQSAASDLQRRILATVRDHSNWMDRILDRPESCRSPIPSSGLAIVEGSSVRGVGTVPDEATIRQICAWIDRNHPGPIFSTEALGGCEPAFAGIEAACGVLAVEISPVYRTHLIWFRQEFIREVTWGGDPSKGLVIGEEGARLSPRKSFDAWSSTVRGRSSPWGDGDLIAAREIRASVIEVVMIASLLQKADSEIELMRTRWAVEATSEAILIADAKGRPVFVNHAFTELFRTRLDELPEYSVCAPIGDLVRGEEILAATLLGGTWRGEVEMPGPEGEPIPVALGVDSVVNETGVVLGSIAIHFDLTERHRARRELEEHARRLEEAKARAVGADRAKGEFLANMSHEIRTPMNGVIGLTDLVLQTDLTPVQREHLDLIKSSADSLMTLIDDILDFSKIEAGKLALDPVPFDLRDAITDTLRGLAIRAHAKGLELTGRVAPDLPGSVIGDAGRLRQVLVNLVGNAIKFTEAGEVSVSVEGVEEGRALGFVVADTGIGIPAAKRAAIFAPFEQADGSTTRKYGGTGLGLTISRRLVELMGGRIWVEENPGGGSVFLFTARLDPGPVSPPLPHPGRLAGLAVLIVDDNRTSRLILEEELSRWGFRVAVAPGGTEALTALAGAVRAGEPFELVLLDRMMPDMDGLELAGHVRRDPALAGVKILMLTSGGSDESGRYSELGIGGWLSKPICHSELFKAVLGLVGPTGQSPAVAVSARVEAGPSPAGRRLRILLAEDHPINQKVAARMLEGLGHEVTLVGDGRAAVEASGVGAYDVILMDVQMPVMDGFEATAAIRRREEGSDQHVPIVALTAHAMAGDRERCLGSGFDDYLSKPLRAATLRESLNRLDGPGVALLEAKPGEVADDRRAFDRRAALENLGGDEGLLDEIVGLFLDDCPRQLESIRIAVVARDLAALGRLAHTVSGVASNFAAEEVVASARRIEVMAGSGDLAGAGAAGDELGRAVDRFRIAALATGVGGA</sequence>
<dbReference type="SUPFAM" id="SSF55874">
    <property type="entry name" value="ATPase domain of HSP90 chaperone/DNA topoisomerase II/histidine kinase"/>
    <property type="match status" value="1"/>
</dbReference>
<feature type="domain" description="Response regulatory" evidence="25">
    <location>
        <begin position="908"/>
        <end position="1028"/>
    </location>
</feature>
<evidence type="ECO:0000256" key="22">
    <source>
        <dbReference type="SAM" id="Coils"/>
    </source>
</evidence>
<dbReference type="SUPFAM" id="SSF47384">
    <property type="entry name" value="Homodimeric domain of signal transducing histidine kinase"/>
    <property type="match status" value="1"/>
</dbReference>
<dbReference type="SUPFAM" id="SSF55781">
    <property type="entry name" value="GAF domain-like"/>
    <property type="match status" value="2"/>
</dbReference>
<evidence type="ECO:0000256" key="13">
    <source>
        <dbReference type="ARBA" id="ARBA00022777"/>
    </source>
</evidence>
<feature type="coiled-coil region" evidence="22">
    <location>
        <begin position="636"/>
        <end position="666"/>
    </location>
</feature>
<dbReference type="InterPro" id="IPR035965">
    <property type="entry name" value="PAS-like_dom_sf"/>
</dbReference>
<dbReference type="Pfam" id="PF08446">
    <property type="entry name" value="PAS_2"/>
    <property type="match status" value="1"/>
</dbReference>
<dbReference type="InterPro" id="IPR003018">
    <property type="entry name" value="GAF"/>
</dbReference>
<dbReference type="InterPro" id="IPR003661">
    <property type="entry name" value="HisK_dim/P_dom"/>
</dbReference>
<evidence type="ECO:0000256" key="18">
    <source>
        <dbReference type="ARBA" id="ARBA00023136"/>
    </source>
</evidence>
<evidence type="ECO:0000259" key="24">
    <source>
        <dbReference type="PROSITE" id="PS50109"/>
    </source>
</evidence>
<dbReference type="InterPro" id="IPR003594">
    <property type="entry name" value="HATPase_dom"/>
</dbReference>
<dbReference type="CDD" id="cd17546">
    <property type="entry name" value="REC_hyHK_CKI1_RcsC-like"/>
    <property type="match status" value="1"/>
</dbReference>
<keyword evidence="8 21" id="KW-0597">Phosphoprotein</keyword>
<comment type="subcellular location">
    <subcellularLocation>
        <location evidence="2">Cell membrane</location>
        <topology evidence="2">Multi-pass membrane protein</topology>
    </subcellularLocation>
</comment>
<dbReference type="RefSeq" id="WP_277862205.1">
    <property type="nucleotide sequence ID" value="NZ_JARRAG010000002.1"/>
</dbReference>